<dbReference type="OrthoDB" id="6221744at2759"/>
<dbReference type="GO" id="GO:0000124">
    <property type="term" value="C:SAGA complex"/>
    <property type="evidence" value="ECO:0007669"/>
    <property type="project" value="UniProtKB-UniRule"/>
</dbReference>
<dbReference type="EMBL" id="JAACJO010000020">
    <property type="protein sequence ID" value="KAF5348329.1"/>
    <property type="molecule type" value="Genomic_DNA"/>
</dbReference>
<evidence type="ECO:0000256" key="1">
    <source>
        <dbReference type="HAMAP-Rule" id="MF_03046"/>
    </source>
</evidence>
<comment type="subunit">
    <text evidence="1">Component of the nuclear pore complex (NPC)-associated TREX-2 complex (transcription and export complex 2), composed of at least SUS1, SAC3, THP1, SEM1, and CDC31. TREX-2 contains 2 SUS1 chains. The TREX-2 complex interacts with the nucleoporin NUP1. Component of the 1.8 MDa SAGA transcription coactivator-HAT complex. SAGA is built of 5 distinct domains with specialized functions. Within the SAGA complex, SUS1, SGF11, SGF73 and UBP8 form an additional subcomplex of SAGA called the DUB module (deubiquitination module). Interacts directly with THP1, SAC3, SGF11, and with the RNA polymerase II.</text>
</comment>
<dbReference type="GO" id="GO:0006406">
    <property type="term" value="P:mRNA export from nucleus"/>
    <property type="evidence" value="ECO:0007669"/>
    <property type="project" value="UniProtKB-UniRule"/>
</dbReference>
<keyword evidence="1" id="KW-0963">Cytoplasm</keyword>
<dbReference type="Pfam" id="PF10163">
    <property type="entry name" value="EnY2"/>
    <property type="match status" value="1"/>
</dbReference>
<dbReference type="AlphaFoldDB" id="A0A8H5FTC8"/>
<proteinExistence type="inferred from homology"/>
<accession>A0A8H5FTC8</accession>
<keyword evidence="1" id="KW-0156">Chromatin regulator</keyword>
<dbReference type="HAMAP" id="MF_03046">
    <property type="entry name" value="ENY2_Sus1"/>
    <property type="match status" value="1"/>
</dbReference>
<dbReference type="InterPro" id="IPR018783">
    <property type="entry name" value="TF_ENY2"/>
</dbReference>
<keyword evidence="1" id="KW-0539">Nucleus</keyword>
<dbReference type="GO" id="GO:0000932">
    <property type="term" value="C:P-body"/>
    <property type="evidence" value="ECO:0007669"/>
    <property type="project" value="UniProtKB-SubCell"/>
</dbReference>
<keyword evidence="1" id="KW-0811">Translocation</keyword>
<dbReference type="GO" id="GO:0006325">
    <property type="term" value="P:chromatin organization"/>
    <property type="evidence" value="ECO:0007669"/>
    <property type="project" value="UniProtKB-KW"/>
</dbReference>
<dbReference type="GO" id="GO:0003713">
    <property type="term" value="F:transcription coactivator activity"/>
    <property type="evidence" value="ECO:0007669"/>
    <property type="project" value="UniProtKB-UniRule"/>
</dbReference>
<keyword evidence="1" id="KW-0010">Activator</keyword>
<organism evidence="2 3">
    <name type="scientific">Leucocoprinus leucothites</name>
    <dbReference type="NCBI Taxonomy" id="201217"/>
    <lineage>
        <taxon>Eukaryota</taxon>
        <taxon>Fungi</taxon>
        <taxon>Dikarya</taxon>
        <taxon>Basidiomycota</taxon>
        <taxon>Agaricomycotina</taxon>
        <taxon>Agaricomycetes</taxon>
        <taxon>Agaricomycetidae</taxon>
        <taxon>Agaricales</taxon>
        <taxon>Agaricineae</taxon>
        <taxon>Agaricaceae</taxon>
        <taxon>Leucocoprinus</taxon>
    </lineage>
</organism>
<keyword evidence="1" id="KW-0813">Transport</keyword>
<comment type="caution">
    <text evidence="2">The sequence shown here is derived from an EMBL/GenBank/DDBJ whole genome shotgun (WGS) entry which is preliminary data.</text>
</comment>
<comment type="subcellular location">
    <subcellularLocation>
        <location evidence="1">Nucleus</location>
        <location evidence="1">Nucleoplasm</location>
    </subcellularLocation>
    <subcellularLocation>
        <location evidence="1">Cytoplasm</location>
        <location evidence="1">P-body</location>
    </subcellularLocation>
</comment>
<dbReference type="Gene3D" id="1.10.246.140">
    <property type="match status" value="1"/>
</dbReference>
<evidence type="ECO:0000313" key="3">
    <source>
        <dbReference type="Proteomes" id="UP000559027"/>
    </source>
</evidence>
<dbReference type="GO" id="GO:0006368">
    <property type="term" value="P:transcription elongation by RNA polymerase II"/>
    <property type="evidence" value="ECO:0007669"/>
    <property type="project" value="UniProtKB-UniRule"/>
</dbReference>
<dbReference type="Proteomes" id="UP000559027">
    <property type="component" value="Unassembled WGS sequence"/>
</dbReference>
<evidence type="ECO:0000313" key="2">
    <source>
        <dbReference type="EMBL" id="KAF5348329.1"/>
    </source>
</evidence>
<dbReference type="GO" id="GO:0070390">
    <property type="term" value="C:transcription export complex 2"/>
    <property type="evidence" value="ECO:0007669"/>
    <property type="project" value="UniProtKB-UniRule"/>
</dbReference>
<comment type="function">
    <text evidence="1">Involved in mRNA export coupled transcription activation by association with both the TREX-2 and the SAGA complexes. At the promoters, SAGA is required for recruitment of the basal transcription machinery. It influences RNA polymerase II transcriptional activity through different activities such as TBP interaction and promoter selectivity, interaction with transcription activators, and chromatin modification through histone acetylation and deubiquitination. Within the SAGA complex, participates to a subcomplex required for deubiquitination of H2B and for the maintenance of steady-state H3 methylation levels. The TREX-2 complex functions in docking export-competent ribonucleoprotein particles (mRNPs) to the nuclear entrance of the nuclear pore complex (nuclear basket). TREX-2 participates in mRNA export and accurate chromatin positioning in the nucleus by tethering genes to the nuclear periphery. May also be involved in cytoplasmic mRNA decay by interaction with components of P-bodies.</text>
</comment>
<dbReference type="GO" id="GO:0005643">
    <property type="term" value="C:nuclear pore"/>
    <property type="evidence" value="ECO:0007669"/>
    <property type="project" value="UniProtKB-UniRule"/>
</dbReference>
<gene>
    <name evidence="1" type="primary">SUS1</name>
    <name evidence="2" type="ORF">D9756_010493</name>
</gene>
<keyword evidence="1" id="KW-0804">Transcription</keyword>
<dbReference type="GO" id="GO:0071819">
    <property type="term" value="C:DUBm complex"/>
    <property type="evidence" value="ECO:0007669"/>
    <property type="project" value="UniProtKB-UniRule"/>
</dbReference>
<comment type="similarity">
    <text evidence="1">Belongs to the ENY2 family.</text>
</comment>
<dbReference type="InterPro" id="IPR038212">
    <property type="entry name" value="TF_EnY2_sf"/>
</dbReference>
<keyword evidence="1" id="KW-0509">mRNA transport</keyword>
<protein>
    <recommendedName>
        <fullName evidence="1">Transcription and mRNA export factor SUS1</fullName>
    </recommendedName>
</protein>
<keyword evidence="1" id="KW-0805">Transcription regulation</keyword>
<keyword evidence="1" id="KW-0653">Protein transport</keyword>
<keyword evidence="3" id="KW-1185">Reference proteome</keyword>
<dbReference type="GO" id="GO:0005654">
    <property type="term" value="C:nucleoplasm"/>
    <property type="evidence" value="ECO:0007669"/>
    <property type="project" value="UniProtKB-SubCell"/>
</dbReference>
<sequence>MPAVETEISLYTQLRRSLVQSGEWDQIQSKMRARLNDVGWLDEVKSESKENSRHADFQTVMEEVSSHAQSASLPVAVRKEIQGLIKRYLEKKFE</sequence>
<dbReference type="GO" id="GO:0015031">
    <property type="term" value="P:protein transport"/>
    <property type="evidence" value="ECO:0007669"/>
    <property type="project" value="UniProtKB-KW"/>
</dbReference>
<reference evidence="2 3" key="1">
    <citation type="journal article" date="2020" name="ISME J.">
        <title>Uncovering the hidden diversity of litter-decomposition mechanisms in mushroom-forming fungi.</title>
        <authorList>
            <person name="Floudas D."/>
            <person name="Bentzer J."/>
            <person name="Ahren D."/>
            <person name="Johansson T."/>
            <person name="Persson P."/>
            <person name="Tunlid A."/>
        </authorList>
    </citation>
    <scope>NUCLEOTIDE SEQUENCE [LARGE SCALE GENOMIC DNA]</scope>
    <source>
        <strain evidence="2 3">CBS 146.42</strain>
    </source>
</reference>
<name>A0A8H5FTC8_9AGAR</name>